<dbReference type="Pfam" id="PF01048">
    <property type="entry name" value="PNP_UDP_1"/>
    <property type="match status" value="1"/>
</dbReference>
<dbReference type="Proteomes" id="UP000824128">
    <property type="component" value="Unassembled WGS sequence"/>
</dbReference>
<evidence type="ECO:0000259" key="3">
    <source>
        <dbReference type="Pfam" id="PF01048"/>
    </source>
</evidence>
<dbReference type="SUPFAM" id="SSF53167">
    <property type="entry name" value="Purine and uridine phosphorylases"/>
    <property type="match status" value="1"/>
</dbReference>
<dbReference type="GO" id="GO:0005829">
    <property type="term" value="C:cytosol"/>
    <property type="evidence" value="ECO:0007669"/>
    <property type="project" value="TreeGrafter"/>
</dbReference>
<dbReference type="Gene3D" id="3.40.50.1580">
    <property type="entry name" value="Nucleoside phosphorylase domain"/>
    <property type="match status" value="1"/>
</dbReference>
<protein>
    <submittedName>
        <fullName evidence="4">MTAP family purine nucleoside phosphorylase</fullName>
    </submittedName>
</protein>
<evidence type="ECO:0000256" key="2">
    <source>
        <dbReference type="ARBA" id="ARBA00022679"/>
    </source>
</evidence>
<evidence type="ECO:0000313" key="4">
    <source>
        <dbReference type="EMBL" id="HIU94382.1"/>
    </source>
</evidence>
<dbReference type="InterPro" id="IPR010044">
    <property type="entry name" value="MTAP"/>
</dbReference>
<gene>
    <name evidence="4" type="ORF">IAD24_04410</name>
</gene>
<proteinExistence type="predicted"/>
<dbReference type="EMBL" id="DVNZ01000137">
    <property type="protein sequence ID" value="HIU94382.1"/>
    <property type="molecule type" value="Genomic_DNA"/>
</dbReference>
<dbReference type="GO" id="GO:0017061">
    <property type="term" value="F:S-methyl-5-thioadenosine phosphorylase activity"/>
    <property type="evidence" value="ECO:0007669"/>
    <property type="project" value="InterPro"/>
</dbReference>
<evidence type="ECO:0000313" key="5">
    <source>
        <dbReference type="Proteomes" id="UP000824128"/>
    </source>
</evidence>
<name>A0A9D1N3C0_9FIRM</name>
<feature type="domain" description="Nucleoside phosphorylase" evidence="3">
    <location>
        <begin position="2"/>
        <end position="216"/>
    </location>
</feature>
<evidence type="ECO:0000256" key="1">
    <source>
        <dbReference type="ARBA" id="ARBA00022676"/>
    </source>
</evidence>
<reference evidence="4" key="1">
    <citation type="submission" date="2020-10" db="EMBL/GenBank/DDBJ databases">
        <authorList>
            <person name="Gilroy R."/>
        </authorList>
    </citation>
    <scope>NUCLEOTIDE SEQUENCE</scope>
    <source>
        <strain evidence="4">ChiGjej2B2-16831</strain>
    </source>
</reference>
<organism evidence="4 5">
    <name type="scientific">Candidatus Aphodomorpha intestinavium</name>
    <dbReference type="NCBI Taxonomy" id="2840672"/>
    <lineage>
        <taxon>Bacteria</taxon>
        <taxon>Bacillati</taxon>
        <taxon>Bacillota</taxon>
        <taxon>Clostridia</taxon>
        <taxon>Eubacteriales</taxon>
        <taxon>Candidatus Aphodomorpha</taxon>
    </lineage>
</organism>
<sequence length="250" mass="27624">MKFGIIGGTNIEALPIPYFEQAVSTPYGDVVVFRAHLDDHEFVFLSRHGVLYSFDPGQINYRANVYALHSLGVTNVVGITSVGTCDYTHKLGSLCLLSDFIDFTKSRPASFEREHRLGLHTGMEEVFSPALNDTLESLILEHGLPYAGRVIYACTEGPRFETAAEIRMLRMLGAQTVGMTIVPEAPLARELDMRYAAIGIIANYCTGMTGEVTDCGIGEVMAAHRDEVFALCFELVRRLGNTAWVPGRRR</sequence>
<dbReference type="PANTHER" id="PTHR42679:SF2">
    <property type="entry name" value="S-METHYL-5'-THIOADENOSINE PHOSPHORYLASE"/>
    <property type="match status" value="1"/>
</dbReference>
<accession>A0A9D1N3C0</accession>
<reference evidence="4" key="2">
    <citation type="journal article" date="2021" name="PeerJ">
        <title>Extensive microbial diversity within the chicken gut microbiome revealed by metagenomics and culture.</title>
        <authorList>
            <person name="Gilroy R."/>
            <person name="Ravi A."/>
            <person name="Getino M."/>
            <person name="Pursley I."/>
            <person name="Horton D.L."/>
            <person name="Alikhan N.F."/>
            <person name="Baker D."/>
            <person name="Gharbi K."/>
            <person name="Hall N."/>
            <person name="Watson M."/>
            <person name="Adriaenssens E.M."/>
            <person name="Foster-Nyarko E."/>
            <person name="Jarju S."/>
            <person name="Secka A."/>
            <person name="Antonio M."/>
            <person name="Oren A."/>
            <person name="Chaudhuri R.R."/>
            <person name="La Ragione R."/>
            <person name="Hildebrand F."/>
            <person name="Pallen M.J."/>
        </authorList>
    </citation>
    <scope>NUCLEOTIDE SEQUENCE</scope>
    <source>
        <strain evidence="4">ChiGjej2B2-16831</strain>
    </source>
</reference>
<dbReference type="CDD" id="cd09010">
    <property type="entry name" value="MTAP_SsMTAPII_like_MTIP"/>
    <property type="match status" value="1"/>
</dbReference>
<keyword evidence="1" id="KW-0328">Glycosyltransferase</keyword>
<dbReference type="InterPro" id="IPR000845">
    <property type="entry name" value="Nucleoside_phosphorylase_d"/>
</dbReference>
<dbReference type="GO" id="GO:0019509">
    <property type="term" value="P:L-methionine salvage from methylthioadenosine"/>
    <property type="evidence" value="ECO:0007669"/>
    <property type="project" value="TreeGrafter"/>
</dbReference>
<keyword evidence="2" id="KW-0808">Transferase</keyword>
<comment type="caution">
    <text evidence="4">The sequence shown here is derived from an EMBL/GenBank/DDBJ whole genome shotgun (WGS) entry which is preliminary data.</text>
</comment>
<dbReference type="GO" id="GO:0009116">
    <property type="term" value="P:nucleoside metabolic process"/>
    <property type="evidence" value="ECO:0007669"/>
    <property type="project" value="InterPro"/>
</dbReference>
<dbReference type="PANTHER" id="PTHR42679">
    <property type="entry name" value="S-METHYL-5'-THIOADENOSINE PHOSPHORYLASE"/>
    <property type="match status" value="1"/>
</dbReference>
<dbReference type="AlphaFoldDB" id="A0A9D1N3C0"/>
<dbReference type="InterPro" id="IPR035994">
    <property type="entry name" value="Nucleoside_phosphorylase_sf"/>
</dbReference>